<dbReference type="Proteomes" id="UP001642360">
    <property type="component" value="Unassembled WGS sequence"/>
</dbReference>
<dbReference type="EMBL" id="CAUOFW020001259">
    <property type="protein sequence ID" value="CAK9142891.1"/>
    <property type="molecule type" value="Genomic_DNA"/>
</dbReference>
<comment type="caution">
    <text evidence="5">The sequence shown here is derived from an EMBL/GenBank/DDBJ whole genome shotgun (WGS) entry which is preliminary data.</text>
</comment>
<name>A0ABC8SZB6_9AQUA</name>
<dbReference type="PANTHER" id="PTHR33935:SF22">
    <property type="entry name" value="OS10G0149400 PROTEIN"/>
    <property type="match status" value="1"/>
</dbReference>
<sequence length="347" mass="37639">MLVLLIRRGVHLALWVSLLFALSFCYGDHETVEVMGFVECSDCDQKNIKTSQASSGLHVTIGCKSTNGGLKKRGAGDVDKNGKYKVSLPGAIIQAGELKEECFAQLHSASGAPCPVLNYQRASKLIIKSIDKGKLTLGLDGKLKFSPATCTSLFLWPFFKYPPLPKLPPLPGIPIEYPKYPRPPPEVPPPAPVYAISPPQPAPVYKEPLPPPTPTYKNLTPPRTNKLPPPPLAPQHKKTVPSPPITNQKPPSPTPIYNSPLSPHVPVHKKPFSPGTPTYGPSPPVKKLSPPLPLAPNAPPIYRKTYPPIPRAPPIPKLPPTPGVPRKYFNQPKVGRKPPSPHPSFHA</sequence>
<evidence type="ECO:0000313" key="6">
    <source>
        <dbReference type="Proteomes" id="UP001642360"/>
    </source>
</evidence>
<feature type="compositionally biased region" description="Pro residues" evidence="1">
    <location>
        <begin position="280"/>
        <end position="299"/>
    </location>
</feature>
<protein>
    <recommendedName>
        <fullName evidence="7">Proline-rich protein</fullName>
    </recommendedName>
</protein>
<proteinExistence type="predicted"/>
<dbReference type="EMBL" id="CAUOFW020000879">
    <property type="protein sequence ID" value="CAK9138338.1"/>
    <property type="molecule type" value="Genomic_DNA"/>
</dbReference>
<feature type="compositionally biased region" description="Pro residues" evidence="1">
    <location>
        <begin position="204"/>
        <end position="214"/>
    </location>
</feature>
<feature type="compositionally biased region" description="Pro residues" evidence="1">
    <location>
        <begin position="307"/>
        <end position="323"/>
    </location>
</feature>
<evidence type="ECO:0000256" key="2">
    <source>
        <dbReference type="SAM" id="SignalP"/>
    </source>
</evidence>
<feature type="region of interest" description="Disordered" evidence="1">
    <location>
        <begin position="204"/>
        <end position="347"/>
    </location>
</feature>
<evidence type="ECO:0000313" key="3">
    <source>
        <dbReference type="EMBL" id="CAK9138338.1"/>
    </source>
</evidence>
<keyword evidence="2" id="KW-0732">Signal</keyword>
<dbReference type="PANTHER" id="PTHR33935">
    <property type="entry name" value="OS10G0148100 PROTEIN"/>
    <property type="match status" value="1"/>
</dbReference>
<keyword evidence="6" id="KW-1185">Reference proteome</keyword>
<evidence type="ECO:0008006" key="7">
    <source>
        <dbReference type="Google" id="ProtNLM"/>
    </source>
</evidence>
<reference evidence="5 6" key="1">
    <citation type="submission" date="2024-02" db="EMBL/GenBank/DDBJ databases">
        <authorList>
            <person name="Vignale AGUSTIN F."/>
            <person name="Sosa J E."/>
            <person name="Modenutti C."/>
        </authorList>
    </citation>
    <scope>NUCLEOTIDE SEQUENCE [LARGE SCALE GENOMIC DNA]</scope>
</reference>
<evidence type="ECO:0000313" key="4">
    <source>
        <dbReference type="EMBL" id="CAK9142891.1"/>
    </source>
</evidence>
<accession>A0ABC8SZB6</accession>
<dbReference type="EMBL" id="CAUOFW020003890">
    <property type="protein sequence ID" value="CAK9162531.1"/>
    <property type="molecule type" value="Genomic_DNA"/>
</dbReference>
<dbReference type="AlphaFoldDB" id="A0ABC8SZB6"/>
<organism evidence="5 6">
    <name type="scientific">Ilex paraguariensis</name>
    <name type="common">yerba mate</name>
    <dbReference type="NCBI Taxonomy" id="185542"/>
    <lineage>
        <taxon>Eukaryota</taxon>
        <taxon>Viridiplantae</taxon>
        <taxon>Streptophyta</taxon>
        <taxon>Embryophyta</taxon>
        <taxon>Tracheophyta</taxon>
        <taxon>Spermatophyta</taxon>
        <taxon>Magnoliopsida</taxon>
        <taxon>eudicotyledons</taxon>
        <taxon>Gunneridae</taxon>
        <taxon>Pentapetalae</taxon>
        <taxon>asterids</taxon>
        <taxon>campanulids</taxon>
        <taxon>Aquifoliales</taxon>
        <taxon>Aquifoliaceae</taxon>
        <taxon>Ilex</taxon>
    </lineage>
</organism>
<feature type="chain" id="PRO_5044720970" description="Proline-rich protein" evidence="2">
    <location>
        <begin position="28"/>
        <end position="347"/>
    </location>
</feature>
<feature type="signal peptide" evidence="2">
    <location>
        <begin position="1"/>
        <end position="27"/>
    </location>
</feature>
<feature type="compositionally biased region" description="Polar residues" evidence="1">
    <location>
        <begin position="245"/>
        <end position="261"/>
    </location>
</feature>
<evidence type="ECO:0000313" key="5">
    <source>
        <dbReference type="EMBL" id="CAK9162531.1"/>
    </source>
</evidence>
<dbReference type="Pfam" id="PF01190">
    <property type="entry name" value="Pollen_Ole_e_1"/>
    <property type="match status" value="1"/>
</dbReference>
<evidence type="ECO:0000256" key="1">
    <source>
        <dbReference type="SAM" id="MobiDB-lite"/>
    </source>
</evidence>
<gene>
    <name evidence="4" type="ORF">ILEXP_LOCUS10585</name>
    <name evidence="5" type="ORF">ILEXP_LOCUS31402</name>
    <name evidence="3" type="ORF">ILEXP_LOCUS5437</name>
</gene>
<feature type="compositionally biased region" description="Pro residues" evidence="1">
    <location>
        <begin position="338"/>
        <end position="347"/>
    </location>
</feature>